<comment type="caution">
    <text evidence="1">The sequence shown here is derived from an EMBL/GenBank/DDBJ whole genome shotgun (WGS) entry which is preliminary data.</text>
</comment>
<accession>A0ACB8QGX0</accession>
<keyword evidence="2" id="KW-1185">Reference proteome</keyword>
<name>A0ACB8QGX0_9AGAM</name>
<evidence type="ECO:0000313" key="2">
    <source>
        <dbReference type="Proteomes" id="UP000814128"/>
    </source>
</evidence>
<reference evidence="1" key="1">
    <citation type="submission" date="2021-02" db="EMBL/GenBank/DDBJ databases">
        <authorList>
            <consortium name="DOE Joint Genome Institute"/>
            <person name="Ahrendt S."/>
            <person name="Looney B.P."/>
            <person name="Miyauchi S."/>
            <person name="Morin E."/>
            <person name="Drula E."/>
            <person name="Courty P.E."/>
            <person name="Chicoki N."/>
            <person name="Fauchery L."/>
            <person name="Kohler A."/>
            <person name="Kuo A."/>
            <person name="Labutti K."/>
            <person name="Pangilinan J."/>
            <person name="Lipzen A."/>
            <person name="Riley R."/>
            <person name="Andreopoulos W."/>
            <person name="He G."/>
            <person name="Johnson J."/>
            <person name="Barry K.W."/>
            <person name="Grigoriev I.V."/>
            <person name="Nagy L."/>
            <person name="Hibbett D."/>
            <person name="Henrissat B."/>
            <person name="Matheny P.B."/>
            <person name="Labbe J."/>
            <person name="Martin F."/>
        </authorList>
    </citation>
    <scope>NUCLEOTIDE SEQUENCE</scope>
    <source>
        <strain evidence="1">EC-137</strain>
    </source>
</reference>
<dbReference type="EMBL" id="MU273601">
    <property type="protein sequence ID" value="KAI0030887.1"/>
    <property type="molecule type" value="Genomic_DNA"/>
</dbReference>
<reference evidence="1" key="2">
    <citation type="journal article" date="2022" name="New Phytol.">
        <title>Evolutionary transition to the ectomycorrhizal habit in the genomes of a hyperdiverse lineage of mushroom-forming fungi.</title>
        <authorList>
            <person name="Looney B."/>
            <person name="Miyauchi S."/>
            <person name="Morin E."/>
            <person name="Drula E."/>
            <person name="Courty P.E."/>
            <person name="Kohler A."/>
            <person name="Kuo A."/>
            <person name="LaButti K."/>
            <person name="Pangilinan J."/>
            <person name="Lipzen A."/>
            <person name="Riley R."/>
            <person name="Andreopoulos W."/>
            <person name="He G."/>
            <person name="Johnson J."/>
            <person name="Nolan M."/>
            <person name="Tritt A."/>
            <person name="Barry K.W."/>
            <person name="Grigoriev I.V."/>
            <person name="Nagy L.G."/>
            <person name="Hibbett D."/>
            <person name="Henrissat B."/>
            <person name="Matheny P.B."/>
            <person name="Labbe J."/>
            <person name="Martin F.M."/>
        </authorList>
    </citation>
    <scope>NUCLEOTIDE SEQUENCE</scope>
    <source>
        <strain evidence="1">EC-137</strain>
    </source>
</reference>
<evidence type="ECO:0000313" key="1">
    <source>
        <dbReference type="EMBL" id="KAI0030887.1"/>
    </source>
</evidence>
<organism evidence="1 2">
    <name type="scientific">Vararia minispora EC-137</name>
    <dbReference type="NCBI Taxonomy" id="1314806"/>
    <lineage>
        <taxon>Eukaryota</taxon>
        <taxon>Fungi</taxon>
        <taxon>Dikarya</taxon>
        <taxon>Basidiomycota</taxon>
        <taxon>Agaricomycotina</taxon>
        <taxon>Agaricomycetes</taxon>
        <taxon>Russulales</taxon>
        <taxon>Lachnocladiaceae</taxon>
        <taxon>Vararia</taxon>
    </lineage>
</organism>
<sequence length="589" mass="62359">MSTIKEQPEPTSAPSMSPGIVANVRTDLSRLGRKFTTRHGWVGDYDYAWLCMPSLPFARGRKTRRPPPFYSLDADMPLVLAIACGLQHALAMLAGLITPPIIFASSLNLDASTSAYMISASLIGCGILSSVQMSRLPLGRGYYLGTGLLSVVGTSFATLSTANSIFNAMYADGTCPTITAADGTTSRGACPDAYGMVLGTSLVASFLEIFLSFVPARALKRVFPPMVTGTVILMIGASLVGSSGIPNWGGGSNNCQSRPSSGIFQLCPTINAPRPLPWGSPEFIGLGFLSFVSIILTELFGSPFMKNISIIVGLAVGCIVAGAVGYIDSSNINSAPAITFLWVHTFKIRVYGPAVLPMLAVYISLMMEAIGDITATAEVSRLEVDGEEFDSRIQGGLLSDGIGGFLSALFTVTPLSVFAQNNGVVAITRCANRSAGRWCCFFLLLFGIIGKISGVFLSIPNSVLGGVTTFLFASVAVSGLRVLSFLSFTRRDRFVLAAALSFGFGNLLVPDIFTHLFDNVVANRALQGFLNSITIILETPFLIAGLVAVVLNLILPHEHPEPIDGPSTDAEIVAAEEHLSSERDSVHKA</sequence>
<protein>
    <submittedName>
        <fullName evidence="1">Xanthine uracil permease</fullName>
    </submittedName>
</protein>
<dbReference type="Proteomes" id="UP000814128">
    <property type="component" value="Unassembled WGS sequence"/>
</dbReference>
<gene>
    <name evidence="1" type="ORF">K488DRAFT_87337</name>
</gene>
<proteinExistence type="predicted"/>